<reference evidence="2" key="1">
    <citation type="journal article" date="2014" name="Appl. Environ. Microbiol.">
        <title>Molecular Epidemiology of Cases of Mycoplasma californicum Infection in Japan.</title>
        <authorList>
            <person name="Hata E."/>
            <person name="Suzuki K."/>
            <person name="Hanyu H."/>
            <person name="Itoh M."/>
            <person name="Higuchi H."/>
            <person name="Kobayashi H."/>
        </authorList>
    </citation>
    <scope>NUCLEOTIDE SEQUENCE</scope>
    <source>
        <strain evidence="2">HAZ160_1</strain>
    </source>
</reference>
<name>A0AAT9F813_9BACT</name>
<gene>
    <name evidence="2" type="ORF">MCAL160_0425</name>
</gene>
<feature type="signal peptide" evidence="1">
    <location>
        <begin position="1"/>
        <end position="27"/>
    </location>
</feature>
<evidence type="ECO:0000313" key="2">
    <source>
        <dbReference type="EMBL" id="BAP01014.1"/>
    </source>
</evidence>
<protein>
    <recommendedName>
        <fullName evidence="3">Lipoprotein</fullName>
    </recommendedName>
</protein>
<keyword evidence="1" id="KW-0732">Signal</keyword>
<reference evidence="2" key="4">
    <citation type="submission" date="2024-06" db="EMBL/GenBank/DDBJ databases">
        <authorList>
            <consortium name="Mycoplasma californicum genome sequencing consortium"/>
            <person name="Hata E."/>
            <person name="Tanaka K."/>
            <person name="Tamamura Y."/>
        </authorList>
    </citation>
    <scope>NUCLEOTIDE SEQUENCE</scope>
    <source>
        <strain evidence="2">HAZ160_1</strain>
    </source>
</reference>
<organism evidence="2">
    <name type="scientific">Mycoplasmopsis californica HAZ160_1</name>
    <dbReference type="NCBI Taxonomy" id="1397850"/>
    <lineage>
        <taxon>Bacteria</taxon>
        <taxon>Bacillati</taxon>
        <taxon>Mycoplasmatota</taxon>
        <taxon>Mycoplasmoidales</taxon>
        <taxon>Metamycoplasmataceae</taxon>
        <taxon>Mycoplasmopsis</taxon>
    </lineage>
</organism>
<sequence>MIMSKFLKYLSGLTLFSFLPLPLSCVAALKIPKSTYIIEKNSPNTNLTQFHPISGIFAQRSTLNDSLTGNYLLRYAYVGESKYDYLNKYFQKDGISAKFLKFGIIDGIKIIDSNGTEHIFDTDSSNEFQNPHDFVKPDINRGYKKYIYQIYSKNKKSINSRHFFNVLKDAKSIEFSIPQNKPWFDNEGKQTGLLISGFDVLNSLINANLSKQQLRELELVGFNNVLNKNNFEQNRVFFALNSTKNFQLLLEQIVSNKIFSAYSQHGYFGGAYAMRVNDFKHTEYISLTNADIKRVLVKYNPVGKVDRNTHRLHILNEYEQGLITSEYLSLFNSSQQQNLLDKFKSQNSAVKLNIIQTPNIKTQTLMFKDRIELNKPRNLYEQLMYGFDETKIDWLNFYSGFGFKFRNLITQVLNKYSLNFSAKKTHYYDNFINPEAKISNANNTNYQRVIDAIDHVNKNVIYTDKMTKYYSESTKEHYYLTTSFLDSLKQIKSPYYSEIKLSLNRLLDKFYTENLIKNTEKIVFVLPLELEFLNSSLADVISLAMNELDSRLIVKLVDVSSELAKKYYNKHEFVSKNTMEYLNNLFLTKDNNLIRALEFLDSKNTPNLTKIKQHFENFFGNLNTDKILTGVNYPAKINEFIFQIHQKLTYWEIINLINEIKILYSVPYNLSASVDLDSFKYELVQPWIIKPTRDDNLVYYEDIKIKEE</sequence>
<dbReference type="KEGG" id="mcm:MCAL160_0425"/>
<evidence type="ECO:0008006" key="3">
    <source>
        <dbReference type="Google" id="ProtNLM"/>
    </source>
</evidence>
<proteinExistence type="predicted"/>
<feature type="chain" id="PRO_5043692178" description="Lipoprotein" evidence="1">
    <location>
        <begin position="28"/>
        <end position="708"/>
    </location>
</feature>
<dbReference type="AlphaFoldDB" id="A0AAT9F813"/>
<dbReference type="NCBIfam" id="NF045850">
    <property type="entry name" value="ABC_Mplas_LP"/>
    <property type="match status" value="2"/>
</dbReference>
<reference evidence="2" key="2">
    <citation type="journal article" date="2014" name="Genome Announc.">
        <title>Complete Genome Sequence of Mycoplasma californicum Strain HAZ160_1 from Bovine Mastitic Milk in Japan.</title>
        <authorList>
            <person name="Hata E."/>
            <person name="Murakami K."/>
        </authorList>
    </citation>
    <scope>NUCLEOTIDE SEQUENCE</scope>
    <source>
        <strain evidence="2">HAZ160_1</strain>
    </source>
</reference>
<accession>A0AAT9F813</accession>
<dbReference type="EMBL" id="AP013353">
    <property type="protein sequence ID" value="BAP01014.1"/>
    <property type="molecule type" value="Genomic_DNA"/>
</dbReference>
<reference evidence="2" key="3">
    <citation type="journal article" date="2019" name="Vet. Microbiol.">
        <title>Mutations associated with change of susceptibility to lincosamides and/or macrolides in field and laboratory-derived Mycoplasma californicum strains in Japan, and development of a rapid detection method for these mutations.</title>
        <authorList>
            <person name="Hata E."/>
            <person name="Nagai K."/>
            <person name="Murakami K."/>
        </authorList>
    </citation>
    <scope>NUCLEOTIDE SEQUENCE</scope>
    <source>
        <strain evidence="2">HAZ160_1</strain>
    </source>
</reference>
<evidence type="ECO:0000256" key="1">
    <source>
        <dbReference type="SAM" id="SignalP"/>
    </source>
</evidence>